<protein>
    <submittedName>
        <fullName evidence="1">Uncharacterized protein</fullName>
    </submittedName>
</protein>
<organism evidence="1 2">
    <name type="scientific">Diplodia intermedia</name>
    <dbReference type="NCBI Taxonomy" id="856260"/>
    <lineage>
        <taxon>Eukaryota</taxon>
        <taxon>Fungi</taxon>
        <taxon>Dikarya</taxon>
        <taxon>Ascomycota</taxon>
        <taxon>Pezizomycotina</taxon>
        <taxon>Dothideomycetes</taxon>
        <taxon>Dothideomycetes incertae sedis</taxon>
        <taxon>Botryosphaeriales</taxon>
        <taxon>Botryosphaeriaceae</taxon>
        <taxon>Diplodia</taxon>
    </lineage>
</organism>
<comment type="caution">
    <text evidence="1">The sequence shown here is derived from an EMBL/GenBank/DDBJ whole genome shotgun (WGS) entry which is preliminary data.</text>
</comment>
<accession>A0ABR3TP96</accession>
<keyword evidence="2" id="KW-1185">Reference proteome</keyword>
<dbReference type="Proteomes" id="UP001521184">
    <property type="component" value="Unassembled WGS sequence"/>
</dbReference>
<dbReference type="EMBL" id="JAKEKT020000040">
    <property type="protein sequence ID" value="KAL1641425.1"/>
    <property type="molecule type" value="Genomic_DNA"/>
</dbReference>
<proteinExistence type="predicted"/>
<evidence type="ECO:0000313" key="2">
    <source>
        <dbReference type="Proteomes" id="UP001521184"/>
    </source>
</evidence>
<sequence length="70" mass="7785">MDKTRTKEAFEPRGETGDVEHLIFADVPEIKSYSILSQSIAIEKVFSEAFVRHNGSMGPKESGQPDSTTR</sequence>
<gene>
    <name evidence="1" type="ORF">SLS58_006127</name>
</gene>
<reference evidence="1 2" key="1">
    <citation type="journal article" date="2023" name="Plant Dis.">
        <title>First Report of Diplodia intermedia Causing Canker and Dieback Diseases on Apple Trees in Canada.</title>
        <authorList>
            <person name="Ellouze W."/>
            <person name="Ilyukhin E."/>
            <person name="Sulman M."/>
            <person name="Ali S."/>
        </authorList>
    </citation>
    <scope>NUCLEOTIDE SEQUENCE [LARGE SCALE GENOMIC DNA]</scope>
    <source>
        <strain evidence="1 2">M45-28</strain>
    </source>
</reference>
<name>A0ABR3TP96_9PEZI</name>
<evidence type="ECO:0000313" key="1">
    <source>
        <dbReference type="EMBL" id="KAL1641425.1"/>
    </source>
</evidence>